<sequence>MKNIILILTAFAIVSCGGGEKNKSIEKVISSGDLSAIKAKRSELVAKYDAELEQLDEAIEKLDTTSKASLITIITAKDTLFNHYVELQGSVDTKQNIVINAEYPGNLLKVFVKEGQAVKKGQLLAKIDDGGLSAQLSQLQVQADLAETTFERQKRLWEQKIGSEIQYLQAKSQFESTQNAVAQIRSQLSKTSVVAPFSGTIDEIITDQGSNVSAGVPLMRIVNLNDMYIDVEVPEKYLANIKKGTSVKVNFPVLGDTITSKVRQVSNYINPGNRAFKVEVEVPNHKGLIKPNLTARVSINDYTSEKAILIPQSIISENADGEQYAYVVTGKNTDNIAKAHRVIIKTGKTQGDYIEVLEGIKDGDSVIKEGARRVHDNQKVKIKTL</sequence>
<dbReference type="RefSeq" id="WP_255841126.1">
    <property type="nucleotide sequence ID" value="NZ_CP094358.1"/>
</dbReference>
<feature type="domain" description="CusB-like beta-barrel" evidence="3">
    <location>
        <begin position="229"/>
        <end position="301"/>
    </location>
</feature>
<accession>A0A9E6ZKP7</accession>
<dbReference type="Pfam" id="PF25893">
    <property type="entry name" value="HH_CzcB"/>
    <property type="match status" value="1"/>
</dbReference>
<evidence type="ECO:0000313" key="6">
    <source>
        <dbReference type="Proteomes" id="UP000831290"/>
    </source>
</evidence>
<evidence type="ECO:0000259" key="3">
    <source>
        <dbReference type="Pfam" id="PF25954"/>
    </source>
</evidence>
<evidence type="ECO:0000256" key="1">
    <source>
        <dbReference type="ARBA" id="ARBA00009477"/>
    </source>
</evidence>
<dbReference type="SUPFAM" id="SSF111369">
    <property type="entry name" value="HlyD-like secretion proteins"/>
    <property type="match status" value="1"/>
</dbReference>
<proteinExistence type="inferred from homology"/>
<feature type="domain" description="Multidrug resistance protein MdtA-like C-terminal permuted SH3" evidence="4">
    <location>
        <begin position="307"/>
        <end position="372"/>
    </location>
</feature>
<dbReference type="GO" id="GO:1990281">
    <property type="term" value="C:efflux pump complex"/>
    <property type="evidence" value="ECO:0007669"/>
    <property type="project" value="TreeGrafter"/>
</dbReference>
<dbReference type="Gene3D" id="2.40.50.100">
    <property type="match status" value="1"/>
</dbReference>
<dbReference type="NCBIfam" id="TIGR01730">
    <property type="entry name" value="RND_mfp"/>
    <property type="match status" value="1"/>
</dbReference>
<dbReference type="Gene3D" id="2.40.420.20">
    <property type="match status" value="1"/>
</dbReference>
<dbReference type="InterPro" id="IPR006143">
    <property type="entry name" value="RND_pump_MFP"/>
</dbReference>
<gene>
    <name evidence="5" type="ORF">MQE35_09530</name>
</gene>
<organism evidence="5 6">
    <name type="scientific">Abyssalbus ytuae</name>
    <dbReference type="NCBI Taxonomy" id="2926907"/>
    <lineage>
        <taxon>Bacteria</taxon>
        <taxon>Pseudomonadati</taxon>
        <taxon>Bacteroidota</taxon>
        <taxon>Flavobacteriia</taxon>
        <taxon>Flavobacteriales</taxon>
        <taxon>Flavobacteriaceae</taxon>
        <taxon>Abyssalbus</taxon>
    </lineage>
</organism>
<reference evidence="5" key="1">
    <citation type="submission" date="2022-03" db="EMBL/GenBank/DDBJ databases">
        <title>Description of Abyssus ytuae gen. nov., sp. nov., a novel member of the family Flavobacteriaceae isolated from the sediment of Mariana Trench.</title>
        <authorList>
            <person name="Zhang J."/>
            <person name="Xu X."/>
        </authorList>
    </citation>
    <scope>NUCLEOTIDE SEQUENCE</scope>
    <source>
        <strain evidence="5">MT3330</strain>
    </source>
</reference>
<dbReference type="InterPro" id="IPR058648">
    <property type="entry name" value="HH_CzcB-like"/>
</dbReference>
<dbReference type="EMBL" id="CP094358">
    <property type="protein sequence ID" value="UOB15980.1"/>
    <property type="molecule type" value="Genomic_DNA"/>
</dbReference>
<dbReference type="InterPro" id="IPR058792">
    <property type="entry name" value="Beta-barrel_RND_2"/>
</dbReference>
<dbReference type="Proteomes" id="UP000831290">
    <property type="component" value="Chromosome"/>
</dbReference>
<dbReference type="Gene3D" id="1.10.287.470">
    <property type="entry name" value="Helix hairpin bin"/>
    <property type="match status" value="1"/>
</dbReference>
<dbReference type="GO" id="GO:0015562">
    <property type="term" value="F:efflux transmembrane transporter activity"/>
    <property type="evidence" value="ECO:0007669"/>
    <property type="project" value="TreeGrafter"/>
</dbReference>
<feature type="domain" description="CzcB-like alpha-helical hairpin" evidence="2">
    <location>
        <begin position="132"/>
        <end position="189"/>
    </location>
</feature>
<dbReference type="PROSITE" id="PS51257">
    <property type="entry name" value="PROKAR_LIPOPROTEIN"/>
    <property type="match status" value="1"/>
</dbReference>
<dbReference type="InterPro" id="IPR058627">
    <property type="entry name" value="MdtA-like_C"/>
</dbReference>
<comment type="similarity">
    <text evidence="1">Belongs to the membrane fusion protein (MFP) (TC 8.A.1) family.</text>
</comment>
<evidence type="ECO:0000259" key="2">
    <source>
        <dbReference type="Pfam" id="PF25893"/>
    </source>
</evidence>
<dbReference type="PANTHER" id="PTHR30469">
    <property type="entry name" value="MULTIDRUG RESISTANCE PROTEIN MDTA"/>
    <property type="match status" value="1"/>
</dbReference>
<dbReference type="AlphaFoldDB" id="A0A9E6ZKP7"/>
<evidence type="ECO:0000313" key="5">
    <source>
        <dbReference type="EMBL" id="UOB15980.1"/>
    </source>
</evidence>
<keyword evidence="6" id="KW-1185">Reference proteome</keyword>
<evidence type="ECO:0000259" key="4">
    <source>
        <dbReference type="Pfam" id="PF25967"/>
    </source>
</evidence>
<protein>
    <submittedName>
        <fullName evidence="5">Efflux RND transporter periplasmic adaptor subunit</fullName>
    </submittedName>
</protein>
<name>A0A9E6ZKP7_9FLAO</name>
<dbReference type="KEGG" id="fbm:MQE35_09530"/>
<dbReference type="Pfam" id="PF25954">
    <property type="entry name" value="Beta-barrel_RND_2"/>
    <property type="match status" value="1"/>
</dbReference>
<dbReference type="Gene3D" id="2.40.30.170">
    <property type="match status" value="1"/>
</dbReference>
<dbReference type="Pfam" id="PF25967">
    <property type="entry name" value="RND-MFP_C"/>
    <property type="match status" value="1"/>
</dbReference>
<dbReference type="PANTHER" id="PTHR30469:SF15">
    <property type="entry name" value="HLYD FAMILY OF SECRETION PROTEINS"/>
    <property type="match status" value="1"/>
</dbReference>